<sequence length="532" mass="59132">MVHVTAATRGRTLHTLGLYESGLSSGLSPLSTIASSRQPSVFTPTPGSSEDGERIPSTCSSEDGILTPSECSSEDNDRWRPTDQRGEQINRKLEKLAAQNEELSKQIKDTKKQKKEERKVNKRAKAHMALVTEALRLATVVLTPLPEGSLARLAVMVAETYMVIRKKTVDEDAAELPPKSNMSFILSTTKTAVGADSAAGAHPVSGAHPVPGALPVPGTYPVSGAAAWYRSVLAPTLASFQDAEYSLKRYMRQSSSLRPRSDTAQTALSFEELLSPAMFDDARGGAASYRKSRASIFNDMSSEDLDRWMEKFDQAKLELRGMTDLYEECGGDKAAEEILRENGEDPAAWKEIYKAYMEDYTHKRAQDPAKEQAFLKRLWEAQHGTEDKTHDAPQKPSKKPSRAQMMERQKETDAELQKVAAMHNQLCAKVVALEAEINMFRQKERIIELKWEENLKATKISVSENSDFKGDPYVKKKRSYTPAEIKHIQEMQDDQVTQDWIERLMADAAGDGGKEVESLAIDGEDWVEVSDA</sequence>
<feature type="compositionally biased region" description="Basic and acidic residues" evidence="1">
    <location>
        <begin position="102"/>
        <end position="119"/>
    </location>
</feature>
<accession>A0A4S9AU20</accession>
<feature type="compositionally biased region" description="Polar residues" evidence="1">
    <location>
        <begin position="32"/>
        <end position="48"/>
    </location>
</feature>
<feature type="region of interest" description="Disordered" evidence="1">
    <location>
        <begin position="383"/>
        <end position="414"/>
    </location>
</feature>
<feature type="compositionally biased region" description="Basic and acidic residues" evidence="1">
    <location>
        <begin position="75"/>
        <end position="86"/>
    </location>
</feature>
<feature type="region of interest" description="Disordered" evidence="1">
    <location>
        <begin position="26"/>
        <end position="86"/>
    </location>
</feature>
<protein>
    <submittedName>
        <fullName evidence="2">Uncharacterized protein</fullName>
    </submittedName>
</protein>
<evidence type="ECO:0000313" key="2">
    <source>
        <dbReference type="EMBL" id="THW83600.1"/>
    </source>
</evidence>
<feature type="compositionally biased region" description="Basic and acidic residues" evidence="1">
    <location>
        <begin position="405"/>
        <end position="414"/>
    </location>
</feature>
<gene>
    <name evidence="2" type="ORF">D6D15_09465</name>
</gene>
<evidence type="ECO:0000256" key="1">
    <source>
        <dbReference type="SAM" id="MobiDB-lite"/>
    </source>
</evidence>
<dbReference type="AlphaFoldDB" id="A0A4S9AU20"/>
<proteinExistence type="predicted"/>
<name>A0A4S9AU20_AURPU</name>
<comment type="caution">
    <text evidence="2">The sequence shown here is derived from an EMBL/GenBank/DDBJ whole genome shotgun (WGS) entry which is preliminary data.</text>
</comment>
<feature type="region of interest" description="Disordered" evidence="1">
    <location>
        <begin position="100"/>
        <end position="121"/>
    </location>
</feature>
<dbReference type="Proteomes" id="UP000304928">
    <property type="component" value="Unassembled WGS sequence"/>
</dbReference>
<feature type="compositionally biased region" description="Basic and acidic residues" evidence="1">
    <location>
        <begin position="383"/>
        <end position="393"/>
    </location>
</feature>
<reference evidence="2 3" key="1">
    <citation type="submission" date="2018-10" db="EMBL/GenBank/DDBJ databases">
        <title>Fifty Aureobasidium pullulans genomes reveal a recombining polyextremotolerant generalist.</title>
        <authorList>
            <person name="Gostincar C."/>
            <person name="Turk M."/>
            <person name="Zajc J."/>
            <person name="Gunde-Cimerman N."/>
        </authorList>
    </citation>
    <scope>NUCLEOTIDE SEQUENCE [LARGE SCALE GENOMIC DNA]</scope>
    <source>
        <strain evidence="2 3">EXF-10507</strain>
    </source>
</reference>
<organism evidence="2 3">
    <name type="scientific">Aureobasidium pullulans</name>
    <name type="common">Black yeast</name>
    <name type="synonym">Pullularia pullulans</name>
    <dbReference type="NCBI Taxonomy" id="5580"/>
    <lineage>
        <taxon>Eukaryota</taxon>
        <taxon>Fungi</taxon>
        <taxon>Dikarya</taxon>
        <taxon>Ascomycota</taxon>
        <taxon>Pezizomycotina</taxon>
        <taxon>Dothideomycetes</taxon>
        <taxon>Dothideomycetidae</taxon>
        <taxon>Dothideales</taxon>
        <taxon>Saccotheciaceae</taxon>
        <taxon>Aureobasidium</taxon>
    </lineage>
</organism>
<dbReference type="EMBL" id="QZAR01000269">
    <property type="protein sequence ID" value="THW83600.1"/>
    <property type="molecule type" value="Genomic_DNA"/>
</dbReference>
<evidence type="ECO:0000313" key="3">
    <source>
        <dbReference type="Proteomes" id="UP000304928"/>
    </source>
</evidence>